<dbReference type="RefSeq" id="WP_194695279.1">
    <property type="nucleotide sequence ID" value="NZ_JADKPO010000005.1"/>
</dbReference>
<dbReference type="EMBL" id="JADKPO010000005">
    <property type="protein sequence ID" value="MBF4767121.1"/>
    <property type="molecule type" value="Genomic_DNA"/>
</dbReference>
<name>A0A930VM21_9ACTN</name>
<keyword evidence="3" id="KW-1185">Reference proteome</keyword>
<organism evidence="2 3">
    <name type="scientific">Nocardioides agariphilus</name>
    <dbReference type="NCBI Taxonomy" id="433664"/>
    <lineage>
        <taxon>Bacteria</taxon>
        <taxon>Bacillati</taxon>
        <taxon>Actinomycetota</taxon>
        <taxon>Actinomycetes</taxon>
        <taxon>Propionibacteriales</taxon>
        <taxon>Nocardioidaceae</taxon>
        <taxon>Nocardioides</taxon>
    </lineage>
</organism>
<evidence type="ECO:0000313" key="2">
    <source>
        <dbReference type="EMBL" id="MBF4767121.1"/>
    </source>
</evidence>
<gene>
    <name evidence="2" type="ORF">ISU10_05010</name>
</gene>
<dbReference type="AlphaFoldDB" id="A0A930VM21"/>
<evidence type="ECO:0000256" key="1">
    <source>
        <dbReference type="SAM" id="Phobius"/>
    </source>
</evidence>
<comment type="caution">
    <text evidence="2">The sequence shown here is derived from an EMBL/GenBank/DDBJ whole genome shotgun (WGS) entry which is preliminary data.</text>
</comment>
<keyword evidence="1" id="KW-0472">Membrane</keyword>
<accession>A0A930VM21</accession>
<keyword evidence="1" id="KW-0812">Transmembrane</keyword>
<feature type="transmembrane region" description="Helical" evidence="1">
    <location>
        <begin position="115"/>
        <end position="140"/>
    </location>
</feature>
<reference evidence="2" key="1">
    <citation type="submission" date="2020-11" db="EMBL/GenBank/DDBJ databases">
        <title>Nocardioides cynanchi sp. nov., isolated from soil of rhizosphere of Cynanchum wilfordii.</title>
        <authorList>
            <person name="Lee J.-S."/>
            <person name="Suh M.K."/>
            <person name="Kim J.-S."/>
        </authorList>
    </citation>
    <scope>NUCLEOTIDE SEQUENCE</scope>
    <source>
        <strain evidence="2">KCTC 19276</strain>
    </source>
</reference>
<feature type="transmembrane region" description="Helical" evidence="1">
    <location>
        <begin position="152"/>
        <end position="172"/>
    </location>
</feature>
<protein>
    <submittedName>
        <fullName evidence="2">ABC transporter permease</fullName>
    </submittedName>
</protein>
<feature type="transmembrane region" description="Helical" evidence="1">
    <location>
        <begin position="184"/>
        <end position="208"/>
    </location>
</feature>
<sequence length="254" mass="25532">MTAAYAVEALKLRRSRVVAVATVALLLVPALLARAFLIAAERGGDDPMSAKASLLLPGLGWSGYLGGLLQIYATAGVVGSGIVVGWCFGREYADRTVVSLYASATPRTSVARAKLVLLAAWSVAVGIGVAVAAALIGTASGLGLPDTADGGVLGRLAALAVLSGLLALPVALPASIGRGYLPAVGGLMVLVVAAQVAMVAGAGTWWPWSVAAVWAMGTDAGMEPVAPVWLTVVPLVAALGAAATVAWWRRAEVV</sequence>
<keyword evidence="1" id="KW-1133">Transmembrane helix</keyword>
<dbReference type="Proteomes" id="UP000660668">
    <property type="component" value="Unassembled WGS sequence"/>
</dbReference>
<evidence type="ECO:0000313" key="3">
    <source>
        <dbReference type="Proteomes" id="UP000660668"/>
    </source>
</evidence>
<dbReference type="Pfam" id="PF12730">
    <property type="entry name" value="ABC2_membrane_4"/>
    <property type="match status" value="1"/>
</dbReference>
<proteinExistence type="predicted"/>
<feature type="transmembrane region" description="Helical" evidence="1">
    <location>
        <begin position="64"/>
        <end position="88"/>
    </location>
</feature>
<feature type="transmembrane region" description="Helical" evidence="1">
    <location>
        <begin position="228"/>
        <end position="248"/>
    </location>
</feature>